<protein>
    <recommendedName>
        <fullName evidence="3">CCHC-type domain-containing protein</fullName>
    </recommendedName>
</protein>
<dbReference type="EMBL" id="CP144746">
    <property type="protein sequence ID" value="WVZ60287.1"/>
    <property type="molecule type" value="Genomic_DNA"/>
</dbReference>
<dbReference type="GO" id="GO:0008270">
    <property type="term" value="F:zinc ion binding"/>
    <property type="evidence" value="ECO:0007669"/>
    <property type="project" value="UniProtKB-KW"/>
</dbReference>
<keyword evidence="1" id="KW-0862">Zinc</keyword>
<feature type="domain" description="CCHC-type" evidence="3">
    <location>
        <begin position="274"/>
        <end position="290"/>
    </location>
</feature>
<dbReference type="SUPFAM" id="SSF57756">
    <property type="entry name" value="Retrovirus zinc finger-like domains"/>
    <property type="match status" value="1"/>
</dbReference>
<dbReference type="GO" id="GO:0003676">
    <property type="term" value="F:nucleic acid binding"/>
    <property type="evidence" value="ECO:0007669"/>
    <property type="project" value="InterPro"/>
</dbReference>
<dbReference type="Pfam" id="PF00098">
    <property type="entry name" value="zf-CCHC"/>
    <property type="match status" value="1"/>
</dbReference>
<sequence length="310" mass="34304">MSESPESSGAAGRTAVTSGVVELPMLTRTNYHEWSLAMKLGGARAVESEKVERQDDRIALAAVLRGVPSELKATLAVKNTTKEAWEAVKKMRVGEDRVKNANRQHLLKEFENLKWKDGESTDDFAVHVNTIVCGLRELGEDVKDGRVVPTKWKQVAVSIEMLLDLDTMSMEELVERLHVAEDADAEDAKAKDVVSEGVGRLYLTEEQWEARHRQRIREQKRAGDAQRGSGGDGRRVGGKNRGNGGRGDDDDGSDGDDEVSSMCSGRSRRGGRPRCFECGKRGHFARECRDRKEKKESALLASAEEEPTLL</sequence>
<dbReference type="SMART" id="SM00343">
    <property type="entry name" value="ZnF_C2HC"/>
    <property type="match status" value="1"/>
</dbReference>
<keyword evidence="1" id="KW-0479">Metal-binding</keyword>
<dbReference type="PANTHER" id="PTHR35317:SF38">
    <property type="entry name" value="RNA-DIRECTED DNA POLYMERASE"/>
    <property type="match status" value="1"/>
</dbReference>
<feature type="region of interest" description="Disordered" evidence="2">
    <location>
        <begin position="213"/>
        <end position="310"/>
    </location>
</feature>
<name>A0AAQ3SUK4_PASNO</name>
<reference evidence="4 5" key="1">
    <citation type="submission" date="2024-02" db="EMBL/GenBank/DDBJ databases">
        <title>High-quality chromosome-scale genome assembly of Pensacola bahiagrass (Paspalum notatum Flugge var. saurae).</title>
        <authorList>
            <person name="Vega J.M."/>
            <person name="Podio M."/>
            <person name="Orjuela J."/>
            <person name="Siena L.A."/>
            <person name="Pessino S.C."/>
            <person name="Combes M.C."/>
            <person name="Mariac C."/>
            <person name="Albertini E."/>
            <person name="Pupilli F."/>
            <person name="Ortiz J.P.A."/>
            <person name="Leblanc O."/>
        </authorList>
    </citation>
    <scope>NUCLEOTIDE SEQUENCE [LARGE SCALE GENOMIC DNA]</scope>
    <source>
        <strain evidence="4">R1</strain>
        <tissue evidence="4">Leaf</tissue>
    </source>
</reference>
<evidence type="ECO:0000259" key="3">
    <source>
        <dbReference type="PROSITE" id="PS50158"/>
    </source>
</evidence>
<accession>A0AAQ3SUK4</accession>
<dbReference type="InterPro" id="IPR001878">
    <property type="entry name" value="Znf_CCHC"/>
</dbReference>
<proteinExistence type="predicted"/>
<feature type="compositionally biased region" description="Acidic residues" evidence="2">
    <location>
        <begin position="248"/>
        <end position="259"/>
    </location>
</feature>
<evidence type="ECO:0000256" key="1">
    <source>
        <dbReference type="PROSITE-ProRule" id="PRU00047"/>
    </source>
</evidence>
<dbReference type="Gene3D" id="4.10.60.10">
    <property type="entry name" value="Zinc finger, CCHC-type"/>
    <property type="match status" value="1"/>
</dbReference>
<evidence type="ECO:0000313" key="4">
    <source>
        <dbReference type="EMBL" id="WVZ60287.1"/>
    </source>
</evidence>
<gene>
    <name evidence="4" type="ORF">U9M48_010333</name>
</gene>
<dbReference type="AlphaFoldDB" id="A0AAQ3SUK4"/>
<organism evidence="4 5">
    <name type="scientific">Paspalum notatum var. saurae</name>
    <dbReference type="NCBI Taxonomy" id="547442"/>
    <lineage>
        <taxon>Eukaryota</taxon>
        <taxon>Viridiplantae</taxon>
        <taxon>Streptophyta</taxon>
        <taxon>Embryophyta</taxon>
        <taxon>Tracheophyta</taxon>
        <taxon>Spermatophyta</taxon>
        <taxon>Magnoliopsida</taxon>
        <taxon>Liliopsida</taxon>
        <taxon>Poales</taxon>
        <taxon>Poaceae</taxon>
        <taxon>PACMAD clade</taxon>
        <taxon>Panicoideae</taxon>
        <taxon>Andropogonodae</taxon>
        <taxon>Paspaleae</taxon>
        <taxon>Paspalinae</taxon>
        <taxon>Paspalum</taxon>
    </lineage>
</organism>
<dbReference type="InterPro" id="IPR036875">
    <property type="entry name" value="Znf_CCHC_sf"/>
</dbReference>
<dbReference type="PANTHER" id="PTHR35317">
    <property type="entry name" value="OS04G0629600 PROTEIN"/>
    <property type="match status" value="1"/>
</dbReference>
<dbReference type="Proteomes" id="UP001341281">
    <property type="component" value="Chromosome 02"/>
</dbReference>
<dbReference type="PROSITE" id="PS50158">
    <property type="entry name" value="ZF_CCHC"/>
    <property type="match status" value="1"/>
</dbReference>
<keyword evidence="5" id="KW-1185">Reference proteome</keyword>
<evidence type="ECO:0000313" key="5">
    <source>
        <dbReference type="Proteomes" id="UP001341281"/>
    </source>
</evidence>
<evidence type="ECO:0000256" key="2">
    <source>
        <dbReference type="SAM" id="MobiDB-lite"/>
    </source>
</evidence>
<dbReference type="Pfam" id="PF14223">
    <property type="entry name" value="Retrotran_gag_2"/>
    <property type="match status" value="1"/>
</dbReference>
<feature type="compositionally biased region" description="Basic and acidic residues" evidence="2">
    <location>
        <begin position="274"/>
        <end position="297"/>
    </location>
</feature>
<keyword evidence="1" id="KW-0863">Zinc-finger</keyword>
<feature type="compositionally biased region" description="Basic and acidic residues" evidence="2">
    <location>
        <begin position="213"/>
        <end position="224"/>
    </location>
</feature>